<evidence type="ECO:0000313" key="2">
    <source>
        <dbReference type="EMBL" id="TVT37022.1"/>
    </source>
</evidence>
<organism evidence="2 3">
    <name type="scientific">Hymenobacter setariae</name>
    <dbReference type="NCBI Taxonomy" id="2594794"/>
    <lineage>
        <taxon>Bacteria</taxon>
        <taxon>Pseudomonadati</taxon>
        <taxon>Bacteroidota</taxon>
        <taxon>Cytophagia</taxon>
        <taxon>Cytophagales</taxon>
        <taxon>Hymenobacteraceae</taxon>
        <taxon>Hymenobacter</taxon>
    </lineage>
</organism>
<comment type="caution">
    <text evidence="2">The sequence shown here is derived from an EMBL/GenBank/DDBJ whole genome shotgun (WGS) entry which is preliminary data.</text>
</comment>
<dbReference type="InterPro" id="IPR011322">
    <property type="entry name" value="N-reg_PII-like_a/b"/>
</dbReference>
<keyword evidence="3" id="KW-1185">Reference proteome</keyword>
<dbReference type="EMBL" id="VMRJ01000008">
    <property type="protein sequence ID" value="TVT37022.1"/>
    <property type="molecule type" value="Genomic_DNA"/>
</dbReference>
<evidence type="ECO:0000313" key="3">
    <source>
        <dbReference type="Proteomes" id="UP000317624"/>
    </source>
</evidence>
<reference evidence="2 3" key="1">
    <citation type="submission" date="2019-07" db="EMBL/GenBank/DDBJ databases">
        <title>Hymenobacter sp. straun FUR1 Genome sequencing and assembly.</title>
        <authorList>
            <person name="Chhetri G."/>
        </authorList>
    </citation>
    <scope>NUCLEOTIDE SEQUENCE [LARGE SCALE GENOMIC DNA]</scope>
    <source>
        <strain evidence="2 3">Fur1</strain>
    </source>
</reference>
<dbReference type="AlphaFoldDB" id="A0A558BKI0"/>
<accession>A0A558BKI0</accession>
<dbReference type="InterPro" id="IPR015867">
    <property type="entry name" value="N-reg_PII/ATP_PRibTrfase_C"/>
</dbReference>
<gene>
    <name evidence="2" type="ORF">FNT36_24480</name>
</gene>
<dbReference type="InterPro" id="IPR003793">
    <property type="entry name" value="UPF0166"/>
</dbReference>
<dbReference type="RefSeq" id="WP_144853230.1">
    <property type="nucleotide sequence ID" value="NZ_VMRJ01000008.1"/>
</dbReference>
<protein>
    <submittedName>
        <fullName evidence="2">DUF190 domain-containing protein</fullName>
    </submittedName>
</protein>
<dbReference type="PANTHER" id="PTHR35983">
    <property type="entry name" value="UPF0166 PROTEIN TM_0021"/>
    <property type="match status" value="1"/>
</dbReference>
<dbReference type="SUPFAM" id="SSF54913">
    <property type="entry name" value="GlnB-like"/>
    <property type="match status" value="1"/>
</dbReference>
<comment type="similarity">
    <text evidence="1">Belongs to the UPF0166 family.</text>
</comment>
<proteinExistence type="inferred from homology"/>
<sequence length="111" mass="11890">MATLQPAQLLRLYVSEQDKHQHQPLYEALVYAARQAGLAGATVTKGVLGFGAQGQVESAKLLTLVENLPLVLDFVDSPAAIARFLPEVERLFSEAGSGGLLTLTEVQAAHY</sequence>
<dbReference type="PANTHER" id="PTHR35983:SF1">
    <property type="entry name" value="UPF0166 PROTEIN TM_0021"/>
    <property type="match status" value="1"/>
</dbReference>
<dbReference type="Gene3D" id="3.30.70.120">
    <property type="match status" value="1"/>
</dbReference>
<dbReference type="Proteomes" id="UP000317624">
    <property type="component" value="Unassembled WGS sequence"/>
</dbReference>
<dbReference type="OrthoDB" id="9795599at2"/>
<name>A0A558BKI0_9BACT</name>
<dbReference type="Pfam" id="PF02641">
    <property type="entry name" value="DUF190"/>
    <property type="match status" value="1"/>
</dbReference>
<evidence type="ECO:0000256" key="1">
    <source>
        <dbReference type="ARBA" id="ARBA00010554"/>
    </source>
</evidence>